<protein>
    <submittedName>
        <fullName evidence="1">Uncharacterized protein</fullName>
    </submittedName>
</protein>
<sequence length="14" mass="1679">MGASRRRERWCTIG</sequence>
<evidence type="ECO:0000313" key="1">
    <source>
        <dbReference type="EMBL" id="MBX72445.1"/>
    </source>
</evidence>
<reference evidence="1" key="1">
    <citation type="submission" date="2018-02" db="EMBL/GenBank/DDBJ databases">
        <title>Rhizophora mucronata_Transcriptome.</title>
        <authorList>
            <person name="Meera S.P."/>
            <person name="Sreeshan A."/>
            <person name="Augustine A."/>
        </authorList>
    </citation>
    <scope>NUCLEOTIDE SEQUENCE</scope>
    <source>
        <tissue evidence="1">Leaf</tissue>
    </source>
</reference>
<proteinExistence type="predicted"/>
<name>A0A2P2QZP2_RHIMU</name>
<dbReference type="EMBL" id="GGEC01091961">
    <property type="protein sequence ID" value="MBX72445.1"/>
    <property type="molecule type" value="Transcribed_RNA"/>
</dbReference>
<accession>A0A2P2QZP2</accession>
<organism evidence="1">
    <name type="scientific">Rhizophora mucronata</name>
    <name type="common">Asiatic mangrove</name>
    <dbReference type="NCBI Taxonomy" id="61149"/>
    <lineage>
        <taxon>Eukaryota</taxon>
        <taxon>Viridiplantae</taxon>
        <taxon>Streptophyta</taxon>
        <taxon>Embryophyta</taxon>
        <taxon>Tracheophyta</taxon>
        <taxon>Spermatophyta</taxon>
        <taxon>Magnoliopsida</taxon>
        <taxon>eudicotyledons</taxon>
        <taxon>Gunneridae</taxon>
        <taxon>Pentapetalae</taxon>
        <taxon>rosids</taxon>
        <taxon>fabids</taxon>
        <taxon>Malpighiales</taxon>
        <taxon>Rhizophoraceae</taxon>
        <taxon>Rhizophora</taxon>
    </lineage>
</organism>